<feature type="region of interest" description="Disordered" evidence="5">
    <location>
        <begin position="520"/>
        <end position="564"/>
    </location>
</feature>
<dbReference type="GO" id="GO:0006357">
    <property type="term" value="P:regulation of transcription by RNA polymerase II"/>
    <property type="evidence" value="ECO:0007669"/>
    <property type="project" value="InterPro"/>
</dbReference>
<evidence type="ECO:0000313" key="7">
    <source>
        <dbReference type="EMBL" id="VDM00912.1"/>
    </source>
</evidence>
<dbReference type="InterPro" id="IPR000837">
    <property type="entry name" value="AP-1"/>
</dbReference>
<dbReference type="PROSITE" id="PS50217">
    <property type="entry name" value="BZIP"/>
    <property type="match status" value="1"/>
</dbReference>
<keyword evidence="1" id="KW-0805">Transcription regulation</keyword>
<dbReference type="SMART" id="SM00338">
    <property type="entry name" value="BRLZ"/>
    <property type="match status" value="1"/>
</dbReference>
<dbReference type="InterPro" id="IPR046347">
    <property type="entry name" value="bZIP_sf"/>
</dbReference>
<feature type="coiled-coil region" evidence="4">
    <location>
        <begin position="405"/>
        <end position="439"/>
    </location>
</feature>
<keyword evidence="2" id="KW-0238">DNA-binding</keyword>
<name>A0A183TDH9_SCHSO</name>
<dbReference type="SUPFAM" id="SSF57959">
    <property type="entry name" value="Leucine zipper domain"/>
    <property type="match status" value="1"/>
</dbReference>
<keyword evidence="8" id="KW-1185">Reference proteome</keyword>
<feature type="region of interest" description="Disordered" evidence="5">
    <location>
        <begin position="20"/>
        <end position="41"/>
    </location>
</feature>
<dbReference type="GO" id="GO:0003700">
    <property type="term" value="F:DNA-binding transcription factor activity"/>
    <property type="evidence" value="ECO:0007669"/>
    <property type="project" value="InterPro"/>
</dbReference>
<dbReference type="OrthoDB" id="6240539at2759"/>
<dbReference type="PANTHER" id="PTHR23351">
    <property type="entry name" value="FOS TRANSCRIPTION FACTOR-RELATED"/>
    <property type="match status" value="1"/>
</dbReference>
<keyword evidence="3" id="KW-0804">Transcription</keyword>
<keyword evidence="4" id="KW-0175">Coiled coil</keyword>
<feature type="compositionally biased region" description="Polar residues" evidence="5">
    <location>
        <begin position="311"/>
        <end position="334"/>
    </location>
</feature>
<accession>A0A183TDH9</accession>
<dbReference type="Gene3D" id="1.20.5.170">
    <property type="match status" value="1"/>
</dbReference>
<organism evidence="9">
    <name type="scientific">Schistocephalus solidus</name>
    <name type="common">Tapeworm</name>
    <dbReference type="NCBI Taxonomy" id="70667"/>
    <lineage>
        <taxon>Eukaryota</taxon>
        <taxon>Metazoa</taxon>
        <taxon>Spiralia</taxon>
        <taxon>Lophotrochozoa</taxon>
        <taxon>Platyhelminthes</taxon>
        <taxon>Cestoda</taxon>
        <taxon>Eucestoda</taxon>
        <taxon>Diphyllobothriidea</taxon>
        <taxon>Diphyllobothriidae</taxon>
        <taxon>Schistocephalus</taxon>
    </lineage>
</organism>
<dbReference type="PANTHER" id="PTHR23351:SF24">
    <property type="entry name" value="ACTIVATING TRANSCRIPTION FACTOR 3-RELATED"/>
    <property type="match status" value="1"/>
</dbReference>
<dbReference type="WBParaSite" id="SSLN_0001507401-mRNA-1">
    <property type="protein sequence ID" value="SSLN_0001507401-mRNA-1"/>
    <property type="gene ID" value="SSLN_0001507401"/>
</dbReference>
<dbReference type="EMBL" id="UYSU01039062">
    <property type="protein sequence ID" value="VDM00912.1"/>
    <property type="molecule type" value="Genomic_DNA"/>
</dbReference>
<evidence type="ECO:0000256" key="3">
    <source>
        <dbReference type="ARBA" id="ARBA00023163"/>
    </source>
</evidence>
<evidence type="ECO:0000313" key="8">
    <source>
        <dbReference type="Proteomes" id="UP000275846"/>
    </source>
</evidence>
<sequence>MMSSVANNHSSFSQHSLINRTSQNSFSPSPPPSQVPFFKRDPVTADCHSDRVHMRSRHPSDYPTWSPLSQMSSPQWMNETTCDTATSHVGSLPAAHNLLSFAKTSPSVLTNQNGKTFTTVGGGSYSSSRFNNPGFSSSTAHYEQSLPSPISSRSVDLPYTPLKREVGEVSVPIAYSQGVSAGSLSTPSCISGWDKGVNEVRSVYSANTPSNGCMAMDFVESHCPPGSCDPTTTGYPMNQASKVFRSSASSNACAYANGDGQYGGAASSFPTHPAEVGGEVLKPGHVASSNGFNTRSTKYSTTRYSIGPDSTIGSTAASIVSSDGETTTSSSANRGSKKTRKPAPTLATGRRNLKSEPVADSNTTKISHPFSNDVKKVQLGGVDADEADRRLKRRERNRKSAQKCRERKLHRTQELQAQVDGLNAEANRLLREVESWRDQARRCVQLLQQHCPGVAIPYLTCLVEPPDIFLPLPEGGPTATVAPNLPPPPPAAPPSFCDLSETEVCFYKSRMQYDAPTGAEAVGSAWHPSGASGPTTDPGLPPMSHLVHNSQPPPRRQPSPAITVSTSSMRSFIPTAAPGLEVSYSQSAPGATTGDPPDPTPAAPHRPCSLSAPTSGSYWAAGPSPDEVAPPSVNTGARDPTAWHVEAKQALSSSI</sequence>
<evidence type="ECO:0000259" key="6">
    <source>
        <dbReference type="PROSITE" id="PS50217"/>
    </source>
</evidence>
<reference evidence="9" key="1">
    <citation type="submission" date="2016-06" db="UniProtKB">
        <authorList>
            <consortium name="WormBaseParasite"/>
        </authorList>
    </citation>
    <scope>IDENTIFICATION</scope>
</reference>
<evidence type="ECO:0000313" key="9">
    <source>
        <dbReference type="WBParaSite" id="SSLN_0001507401-mRNA-1"/>
    </source>
</evidence>
<dbReference type="Pfam" id="PF00170">
    <property type="entry name" value="bZIP_1"/>
    <property type="match status" value="1"/>
</dbReference>
<evidence type="ECO:0000256" key="4">
    <source>
        <dbReference type="SAM" id="Coils"/>
    </source>
</evidence>
<dbReference type="Proteomes" id="UP000275846">
    <property type="component" value="Unassembled WGS sequence"/>
</dbReference>
<dbReference type="InterPro" id="IPR004827">
    <property type="entry name" value="bZIP"/>
</dbReference>
<protein>
    <submittedName>
        <fullName evidence="9">Transforming protein v-Fos/v-Fox</fullName>
    </submittedName>
</protein>
<feature type="compositionally biased region" description="Polar residues" evidence="5">
    <location>
        <begin position="360"/>
        <end position="370"/>
    </location>
</feature>
<dbReference type="GO" id="GO:0003677">
    <property type="term" value="F:DNA binding"/>
    <property type="evidence" value="ECO:0007669"/>
    <property type="project" value="UniProtKB-KW"/>
</dbReference>
<dbReference type="STRING" id="70667.A0A183TDH9"/>
<feature type="region of interest" description="Disordered" evidence="5">
    <location>
        <begin position="276"/>
        <end position="371"/>
    </location>
</feature>
<gene>
    <name evidence="7" type="ORF">SSLN_LOCUS14526</name>
</gene>
<feature type="region of interest" description="Disordered" evidence="5">
    <location>
        <begin position="583"/>
        <end position="641"/>
    </location>
</feature>
<dbReference type="PROSITE" id="PS00036">
    <property type="entry name" value="BZIP_BASIC"/>
    <property type="match status" value="1"/>
</dbReference>
<evidence type="ECO:0000256" key="2">
    <source>
        <dbReference type="ARBA" id="ARBA00023125"/>
    </source>
</evidence>
<evidence type="ECO:0000256" key="1">
    <source>
        <dbReference type="ARBA" id="ARBA00023015"/>
    </source>
</evidence>
<dbReference type="AlphaFoldDB" id="A0A183TDH9"/>
<feature type="domain" description="BZIP" evidence="6">
    <location>
        <begin position="387"/>
        <end position="450"/>
    </location>
</feature>
<proteinExistence type="predicted"/>
<feature type="compositionally biased region" description="Low complexity" evidence="5">
    <location>
        <begin position="294"/>
        <end position="305"/>
    </location>
</feature>
<evidence type="ECO:0000256" key="5">
    <source>
        <dbReference type="SAM" id="MobiDB-lite"/>
    </source>
</evidence>
<reference evidence="7 8" key="2">
    <citation type="submission" date="2018-11" db="EMBL/GenBank/DDBJ databases">
        <authorList>
            <consortium name="Pathogen Informatics"/>
        </authorList>
    </citation>
    <scope>NUCLEOTIDE SEQUENCE [LARGE SCALE GENOMIC DNA]</scope>
    <source>
        <strain evidence="7 8">NST_G2</strain>
    </source>
</reference>